<evidence type="ECO:0000313" key="2">
    <source>
        <dbReference type="EMBL" id="GAQ82466.1"/>
    </source>
</evidence>
<feature type="region of interest" description="Disordered" evidence="1">
    <location>
        <begin position="25"/>
        <end position="74"/>
    </location>
</feature>
<proteinExistence type="predicted"/>
<feature type="compositionally biased region" description="Low complexity" evidence="1">
    <location>
        <begin position="279"/>
        <end position="288"/>
    </location>
</feature>
<sequence>MEKLSHLGLSFMFRGGSLVLWDKDDDKEASQVSPKPKKSRQQVDDERSANPGATTSAESPKAEVPAAQAGHVSTSVKDLSALFAKTTTSQEQGVGTPAASAAAQATLQSAANDDGPPLRLTTPADDSPSAKDDVAQVHPEELVDEEAKATGGKDTAHPAGADASSGVKEVAGNKRPNTGRLEDVNKTPVDTVRSGRASPPQGVEPDGVVLSDPTDTKEKGVLETPGDATEREAPAADVSGGAQPHGASEPRVTTGVTGIAAPPQGVEPAGAFLSAGDVTAEGPPTAAGEEAEDAADGNVGHGTRGDVSRTAQAVNENEETKEDEGVLSDKVQGVGSYEDRTPPGQDVDVTPPPEPVHEGEPDARMAAARDRLDLANEILTMETVDLLDALLELSGGVLKGEAPALSVLEAKRQAGTLPSDGGGVLERIVSAYKTKTGNPAGKQVFKNIRDWEAARDAVLEADFALLQTEEKPAEPKDGERREGRGTVEGGGMERQITAGQGGQIAAVEEDVHTGEKSTGNGLTGGGADDEQGDENKENETGFEPESDSAEANRRGILTENGQDEGEGVGQDGERNARRTGTKSGGGQRRTVELNEIDGAKGVSEESDAGAERDESSVEAAAVGGRVSMIPQAPHLRSQTPASCDYVTVRGRGSGVGDAASQRLTRSRSVSPGRPPRYGERRRTQSASGIATPANPGYVSSAGLLHESNATVQATATPSTFCTPTSDEQAPLKNWVEKPAGCAFVVGGGGLALATGGQSTATAAANANGTGTISTAEKSATKKGSKAFTECEVRAVVTTSLASAGPVVAAAGGQSERVRTTARQETAAAEQEAAAREQAAAAKEQQAVAAGADPSPGVWAEVLASLLGEEDTDPKSRLDGASKPVGVHNADVVEDESVAAAVGLLRLASAVPEEEDFETILEPGDDAGSWLCDGKEAADAEGAAENGELVESQIAGVAERWLQE</sequence>
<feature type="region of interest" description="Disordered" evidence="1">
    <location>
        <begin position="466"/>
        <end position="694"/>
    </location>
</feature>
<keyword evidence="3" id="KW-1185">Reference proteome</keyword>
<gene>
    <name evidence="2" type="ORF">KFL_001120100</name>
</gene>
<reference evidence="2 3" key="1">
    <citation type="journal article" date="2014" name="Nat. Commun.">
        <title>Klebsormidium flaccidum genome reveals primary factors for plant terrestrial adaptation.</title>
        <authorList>
            <person name="Hori K."/>
            <person name="Maruyama F."/>
            <person name="Fujisawa T."/>
            <person name="Togashi T."/>
            <person name="Yamamoto N."/>
            <person name="Seo M."/>
            <person name="Sato S."/>
            <person name="Yamada T."/>
            <person name="Mori H."/>
            <person name="Tajima N."/>
            <person name="Moriyama T."/>
            <person name="Ikeuchi M."/>
            <person name="Watanabe M."/>
            <person name="Wada H."/>
            <person name="Kobayashi K."/>
            <person name="Saito M."/>
            <person name="Masuda T."/>
            <person name="Sasaki-Sekimoto Y."/>
            <person name="Mashiguchi K."/>
            <person name="Awai K."/>
            <person name="Shimojima M."/>
            <person name="Masuda S."/>
            <person name="Iwai M."/>
            <person name="Nobusawa T."/>
            <person name="Narise T."/>
            <person name="Kondo S."/>
            <person name="Saito H."/>
            <person name="Sato R."/>
            <person name="Murakawa M."/>
            <person name="Ihara Y."/>
            <person name="Oshima-Yamada Y."/>
            <person name="Ohtaka K."/>
            <person name="Satoh M."/>
            <person name="Sonobe K."/>
            <person name="Ishii M."/>
            <person name="Ohtani R."/>
            <person name="Kanamori-Sato M."/>
            <person name="Honoki R."/>
            <person name="Miyazaki D."/>
            <person name="Mochizuki H."/>
            <person name="Umetsu J."/>
            <person name="Higashi K."/>
            <person name="Shibata D."/>
            <person name="Kamiya Y."/>
            <person name="Sato N."/>
            <person name="Nakamura Y."/>
            <person name="Tabata S."/>
            <person name="Ida S."/>
            <person name="Kurokawa K."/>
            <person name="Ohta H."/>
        </authorList>
    </citation>
    <scope>NUCLEOTIDE SEQUENCE [LARGE SCALE GENOMIC DNA]</scope>
    <source>
        <strain evidence="2 3">NIES-2285</strain>
    </source>
</reference>
<feature type="compositionally biased region" description="Acidic residues" evidence="1">
    <location>
        <begin position="316"/>
        <end position="326"/>
    </location>
</feature>
<name>A0A1Y1I115_KLENI</name>
<feature type="compositionally biased region" description="Basic and acidic residues" evidence="1">
    <location>
        <begin position="468"/>
        <end position="485"/>
    </location>
</feature>
<evidence type="ECO:0000256" key="1">
    <source>
        <dbReference type="SAM" id="MobiDB-lite"/>
    </source>
</evidence>
<protein>
    <submittedName>
        <fullName evidence="2">Uncharacterized protein</fullName>
    </submittedName>
</protein>
<feature type="region of interest" description="Disordered" evidence="1">
    <location>
        <begin position="814"/>
        <end position="853"/>
    </location>
</feature>
<accession>A0A1Y1I115</accession>
<feature type="region of interest" description="Disordered" evidence="1">
    <location>
        <begin position="87"/>
        <end position="361"/>
    </location>
</feature>
<feature type="compositionally biased region" description="Basic and acidic residues" evidence="1">
    <location>
        <begin position="128"/>
        <end position="148"/>
    </location>
</feature>
<dbReference type="AlphaFoldDB" id="A0A1Y1I115"/>
<dbReference type="EMBL" id="DF237061">
    <property type="protein sequence ID" value="GAQ82466.1"/>
    <property type="molecule type" value="Genomic_DNA"/>
</dbReference>
<organism evidence="2 3">
    <name type="scientific">Klebsormidium nitens</name>
    <name type="common">Green alga</name>
    <name type="synonym">Ulothrix nitens</name>
    <dbReference type="NCBI Taxonomy" id="105231"/>
    <lineage>
        <taxon>Eukaryota</taxon>
        <taxon>Viridiplantae</taxon>
        <taxon>Streptophyta</taxon>
        <taxon>Klebsormidiophyceae</taxon>
        <taxon>Klebsormidiales</taxon>
        <taxon>Klebsormidiaceae</taxon>
        <taxon>Klebsormidium</taxon>
    </lineage>
</organism>
<evidence type="ECO:0000313" key="3">
    <source>
        <dbReference type="Proteomes" id="UP000054558"/>
    </source>
</evidence>
<feature type="compositionally biased region" description="Low complexity" evidence="1">
    <location>
        <begin position="820"/>
        <end position="851"/>
    </location>
</feature>
<feature type="compositionally biased region" description="Low complexity" evidence="1">
    <location>
        <begin position="98"/>
        <end position="111"/>
    </location>
</feature>
<dbReference type="Proteomes" id="UP000054558">
    <property type="component" value="Unassembled WGS sequence"/>
</dbReference>
<dbReference type="OMA" id="TDCEEKT"/>